<keyword evidence="3" id="KW-1185">Reference proteome</keyword>
<sequence>MSLITMRMFLLGRTKLVSLLWSVHQNLHGNNITDTERIVGSDSLINEVAFGSRHIGRRVKPMNRRNVGEGSFRGDDPEEP</sequence>
<name>A0A9P9L3N4_FUSSL</name>
<dbReference type="OrthoDB" id="5096213at2759"/>
<evidence type="ECO:0000313" key="2">
    <source>
        <dbReference type="EMBL" id="KAH7273386.1"/>
    </source>
</evidence>
<keyword evidence="1" id="KW-0732">Signal</keyword>
<comment type="caution">
    <text evidence="2">The sequence shown here is derived from an EMBL/GenBank/DDBJ whole genome shotgun (WGS) entry which is preliminary data.</text>
</comment>
<evidence type="ECO:0000256" key="1">
    <source>
        <dbReference type="SAM" id="SignalP"/>
    </source>
</evidence>
<protein>
    <submittedName>
        <fullName evidence="2">Uncharacterized protein</fullName>
    </submittedName>
</protein>
<evidence type="ECO:0000313" key="3">
    <source>
        <dbReference type="Proteomes" id="UP000736672"/>
    </source>
</evidence>
<accession>A0A9P9L3N4</accession>
<feature type="signal peptide" evidence="1">
    <location>
        <begin position="1"/>
        <end position="19"/>
    </location>
</feature>
<organism evidence="2 3">
    <name type="scientific">Fusarium solani</name>
    <name type="common">Filamentous fungus</name>
    <dbReference type="NCBI Taxonomy" id="169388"/>
    <lineage>
        <taxon>Eukaryota</taxon>
        <taxon>Fungi</taxon>
        <taxon>Dikarya</taxon>
        <taxon>Ascomycota</taxon>
        <taxon>Pezizomycotina</taxon>
        <taxon>Sordariomycetes</taxon>
        <taxon>Hypocreomycetidae</taxon>
        <taxon>Hypocreales</taxon>
        <taxon>Nectriaceae</taxon>
        <taxon>Fusarium</taxon>
        <taxon>Fusarium solani species complex</taxon>
    </lineage>
</organism>
<reference evidence="2" key="1">
    <citation type="journal article" date="2021" name="Nat. Commun.">
        <title>Genetic determinants of endophytism in the Arabidopsis root mycobiome.</title>
        <authorList>
            <person name="Mesny F."/>
            <person name="Miyauchi S."/>
            <person name="Thiergart T."/>
            <person name="Pickel B."/>
            <person name="Atanasova L."/>
            <person name="Karlsson M."/>
            <person name="Huettel B."/>
            <person name="Barry K.W."/>
            <person name="Haridas S."/>
            <person name="Chen C."/>
            <person name="Bauer D."/>
            <person name="Andreopoulos W."/>
            <person name="Pangilinan J."/>
            <person name="LaButti K."/>
            <person name="Riley R."/>
            <person name="Lipzen A."/>
            <person name="Clum A."/>
            <person name="Drula E."/>
            <person name="Henrissat B."/>
            <person name="Kohler A."/>
            <person name="Grigoriev I.V."/>
            <person name="Martin F.M."/>
            <person name="Hacquard S."/>
        </authorList>
    </citation>
    <scope>NUCLEOTIDE SEQUENCE</scope>
    <source>
        <strain evidence="2">FSSC 5 MPI-SDFR-AT-0091</strain>
    </source>
</reference>
<proteinExistence type="predicted"/>
<dbReference type="AlphaFoldDB" id="A0A9P9L3N4"/>
<dbReference type="EMBL" id="JAGTJS010000002">
    <property type="protein sequence ID" value="KAH7273386.1"/>
    <property type="molecule type" value="Genomic_DNA"/>
</dbReference>
<gene>
    <name evidence="2" type="ORF">B0J15DRAFT_477031</name>
</gene>
<feature type="chain" id="PRO_5040388693" evidence="1">
    <location>
        <begin position="20"/>
        <end position="80"/>
    </location>
</feature>
<dbReference type="Proteomes" id="UP000736672">
    <property type="component" value="Unassembled WGS sequence"/>
</dbReference>